<dbReference type="Pfam" id="PF13772">
    <property type="entry name" value="AIG2_2"/>
    <property type="match status" value="1"/>
</dbReference>
<name>A0ABU3KBW5_9BACT</name>
<organism evidence="2 3">
    <name type="scientific">Candidatus Nitronereus thalassa</name>
    <dbReference type="NCBI Taxonomy" id="3020898"/>
    <lineage>
        <taxon>Bacteria</taxon>
        <taxon>Pseudomonadati</taxon>
        <taxon>Nitrospirota</taxon>
        <taxon>Nitrospiria</taxon>
        <taxon>Nitrospirales</taxon>
        <taxon>Nitrospiraceae</taxon>
        <taxon>Candidatus Nitronereus</taxon>
    </lineage>
</organism>
<evidence type="ECO:0000313" key="3">
    <source>
        <dbReference type="Proteomes" id="UP001250932"/>
    </source>
</evidence>
<dbReference type="PANTHER" id="PTHR12935">
    <property type="entry name" value="GAMMA-GLUTAMYLCYCLOTRANSFERASE"/>
    <property type="match status" value="1"/>
</dbReference>
<dbReference type="CDD" id="cd06661">
    <property type="entry name" value="GGCT_like"/>
    <property type="match status" value="1"/>
</dbReference>
<dbReference type="Proteomes" id="UP001250932">
    <property type="component" value="Unassembled WGS sequence"/>
</dbReference>
<sequence length="147" mass="17383">MRFFFYADNLNPTQLKRRAPEHKFLFKAYLPDHTIGFPRFSSQWRCGLASVIPSQGERVWGGVFELTDEDVKILDQFDGEVPEGAYRHLEANVYTEDEQKELVTTHTSQVIGKFKPKEHYLDFVVKGLKHWSMPEECLEMWELFRPR</sequence>
<protein>
    <submittedName>
        <fullName evidence="2">Gamma-glutamylcyclotransferase</fullName>
    </submittedName>
</protein>
<dbReference type="InterPro" id="IPR013024">
    <property type="entry name" value="GGCT-like"/>
</dbReference>
<dbReference type="RefSeq" id="WP_313834525.1">
    <property type="nucleotide sequence ID" value="NZ_JAQOUE010000002.1"/>
</dbReference>
<evidence type="ECO:0000256" key="1">
    <source>
        <dbReference type="ARBA" id="ARBA00023239"/>
    </source>
</evidence>
<dbReference type="InterPro" id="IPR017939">
    <property type="entry name" value="G-Glutamylcylcotransferase"/>
</dbReference>
<evidence type="ECO:0000313" key="2">
    <source>
        <dbReference type="EMBL" id="MDT7043939.1"/>
    </source>
</evidence>
<dbReference type="Gene3D" id="3.10.490.10">
    <property type="entry name" value="Gamma-glutamyl cyclotransferase-like"/>
    <property type="match status" value="1"/>
</dbReference>
<keyword evidence="3" id="KW-1185">Reference proteome</keyword>
<accession>A0ABU3KBW5</accession>
<gene>
    <name evidence="2" type="ORF">PPG34_16425</name>
</gene>
<reference evidence="2 3" key="1">
    <citation type="journal article" date="2023" name="ISME J.">
        <title>Cultivation and genomic characterization of novel and ubiquitous marine nitrite-oxidizing bacteria from the Nitrospirales.</title>
        <authorList>
            <person name="Mueller A.J."/>
            <person name="Daebeler A."/>
            <person name="Herbold C.W."/>
            <person name="Kirkegaard R.H."/>
            <person name="Daims H."/>
        </authorList>
    </citation>
    <scope>NUCLEOTIDE SEQUENCE [LARGE SCALE GENOMIC DNA]</scope>
    <source>
        <strain evidence="2 3">EB</strain>
    </source>
</reference>
<dbReference type="PANTHER" id="PTHR12935:SF0">
    <property type="entry name" value="GAMMA-GLUTAMYLCYCLOTRANSFERASE"/>
    <property type="match status" value="1"/>
</dbReference>
<dbReference type="InterPro" id="IPR036568">
    <property type="entry name" value="GGCT-like_sf"/>
</dbReference>
<comment type="caution">
    <text evidence="2">The sequence shown here is derived from an EMBL/GenBank/DDBJ whole genome shotgun (WGS) entry which is preliminary data.</text>
</comment>
<keyword evidence="1" id="KW-0456">Lyase</keyword>
<dbReference type="EMBL" id="JAQOUE010000002">
    <property type="protein sequence ID" value="MDT7043939.1"/>
    <property type="molecule type" value="Genomic_DNA"/>
</dbReference>
<dbReference type="SUPFAM" id="SSF110857">
    <property type="entry name" value="Gamma-glutamyl cyclotransferase-like"/>
    <property type="match status" value="1"/>
</dbReference>
<proteinExistence type="predicted"/>